<gene>
    <name evidence="2" type="ORF">JZ786_18155</name>
</gene>
<proteinExistence type="predicted"/>
<dbReference type="KEGG" id="afx:JZ786_18155"/>
<organism evidence="2 3">
    <name type="scientific">Alicyclobacillus mengziensis</name>
    <dbReference type="NCBI Taxonomy" id="2931921"/>
    <lineage>
        <taxon>Bacteria</taxon>
        <taxon>Bacillati</taxon>
        <taxon>Bacillota</taxon>
        <taxon>Bacilli</taxon>
        <taxon>Bacillales</taxon>
        <taxon>Alicyclobacillaceae</taxon>
        <taxon>Alicyclobacillus</taxon>
    </lineage>
</organism>
<feature type="compositionally biased region" description="Polar residues" evidence="1">
    <location>
        <begin position="1"/>
        <end position="15"/>
    </location>
</feature>
<sequence length="91" mass="10027">MPDEPTSMQAQSNLGEAQDSVHKARRAVHQALSNTTETAVLQAENALLKAQNAVSAIADRRMQPAVEEIRNELASVQDQFNQVRFQRPTNG</sequence>
<dbReference type="EMBL" id="CP071182">
    <property type="protein sequence ID" value="QSO46389.1"/>
    <property type="molecule type" value="Genomic_DNA"/>
</dbReference>
<evidence type="ECO:0008006" key="4">
    <source>
        <dbReference type="Google" id="ProtNLM"/>
    </source>
</evidence>
<keyword evidence="3" id="KW-1185">Reference proteome</keyword>
<evidence type="ECO:0000313" key="2">
    <source>
        <dbReference type="EMBL" id="QSO46389.1"/>
    </source>
</evidence>
<dbReference type="Proteomes" id="UP000663505">
    <property type="component" value="Chromosome"/>
</dbReference>
<reference evidence="2 3" key="1">
    <citation type="submission" date="2021-02" db="EMBL/GenBank/DDBJ databases">
        <title>Alicyclobacillus curvatus sp. nov. and Alicyclobacillus mengziensis sp. nov., two acidophilic bacteria isolated from acid mine drainage.</title>
        <authorList>
            <person name="Huang Y."/>
        </authorList>
    </citation>
    <scope>NUCLEOTIDE SEQUENCE [LARGE SCALE GENOMIC DNA]</scope>
    <source>
        <strain evidence="2 3">S30H14</strain>
    </source>
</reference>
<name>A0A9X7VWM8_9BACL</name>
<dbReference type="AlphaFoldDB" id="A0A9X7VWM8"/>
<accession>A0A9X7VWM8</accession>
<protein>
    <recommendedName>
        <fullName evidence="4">DUF2564 family protein</fullName>
    </recommendedName>
</protein>
<evidence type="ECO:0000256" key="1">
    <source>
        <dbReference type="SAM" id="MobiDB-lite"/>
    </source>
</evidence>
<feature type="region of interest" description="Disordered" evidence="1">
    <location>
        <begin position="1"/>
        <end position="26"/>
    </location>
</feature>
<dbReference type="RefSeq" id="WP_206655758.1">
    <property type="nucleotide sequence ID" value="NZ_CP071182.1"/>
</dbReference>
<evidence type="ECO:0000313" key="3">
    <source>
        <dbReference type="Proteomes" id="UP000663505"/>
    </source>
</evidence>